<name>A0A0M0KBL6_ALKHA</name>
<dbReference type="PANTHER" id="PTHR11373:SF4">
    <property type="entry name" value="DEOXYNUCLEOSIDE TRIPHOSPHATE TRIPHOSPHOHYDROLASE SAMHD1"/>
    <property type="match status" value="1"/>
</dbReference>
<feature type="domain" description="HD/PDEase" evidence="1">
    <location>
        <begin position="46"/>
        <end position="158"/>
    </location>
</feature>
<proteinExistence type="predicted"/>
<accession>A0A0M0KBL6</accession>
<dbReference type="PATRIC" id="fig|136160.3.peg.3661"/>
<sequence length="317" mass="36130">MTKLYEPFYRLTIEPTECEREIIGSRPFKRLAHLHHYGAAALRTPVTHSRYEHTIGVWSLTAHFFPSDQLLRLVALLHDIGHLPFSHAVEQPLGFNHHLLTERLIESQEVAKILKKHGFTPQDVIRRLNENTPVSNQEKLLSLDHLDSFLRDTTLAGTCSLIPHESLGRLSVRGNGIETDEETALLLASCIVKDHELFLDPFNLAMDALLAEAITLYMADKPLVSMENIPHMTDDEVLTLLRGSWNKKVHAHLKLLFSQQPTLVQTDDESSAKLTVTVRKVYEDRPLIRHGTAKGREMVEKKLAELQELKGRFSFVY</sequence>
<dbReference type="PANTHER" id="PTHR11373">
    <property type="entry name" value="DEOXYNUCLEOSIDE TRIPHOSPHATE TRIPHOSPHOHYDROLASE"/>
    <property type="match status" value="1"/>
</dbReference>
<dbReference type="InterPro" id="IPR006674">
    <property type="entry name" value="HD_domain"/>
</dbReference>
<dbReference type="EMBL" id="LILD01000014">
    <property type="protein sequence ID" value="KOO36184.1"/>
    <property type="molecule type" value="Genomic_DNA"/>
</dbReference>
<dbReference type="InterPro" id="IPR050135">
    <property type="entry name" value="dGTPase-like"/>
</dbReference>
<dbReference type="GO" id="GO:0006203">
    <property type="term" value="P:dGTP catabolic process"/>
    <property type="evidence" value="ECO:0007669"/>
    <property type="project" value="TreeGrafter"/>
</dbReference>
<dbReference type="SMART" id="SM00471">
    <property type="entry name" value="HDc"/>
    <property type="match status" value="1"/>
</dbReference>
<reference evidence="2" key="1">
    <citation type="submission" date="2015-08" db="EMBL/GenBank/DDBJ databases">
        <title>Complete DNA Sequence of Pseudomonas syringae pv. actinidiae, the Causal Agent of Kiwifruit Canker Disease.</title>
        <authorList>
            <person name="Rikkerink E.H.A."/>
            <person name="Fineran P.C."/>
        </authorList>
    </citation>
    <scope>NUCLEOTIDE SEQUENCE</scope>
    <source>
        <strain evidence="2">DSM 13666</strain>
    </source>
</reference>
<dbReference type="Gene3D" id="1.10.3210.10">
    <property type="entry name" value="Hypothetical protein af1432"/>
    <property type="match status" value="1"/>
</dbReference>
<comment type="caution">
    <text evidence="2">The sequence shown here is derived from an EMBL/GenBank/DDBJ whole genome shotgun (WGS) entry which is preliminary data.</text>
</comment>
<dbReference type="SUPFAM" id="SSF109604">
    <property type="entry name" value="HD-domain/PDEase-like"/>
    <property type="match status" value="1"/>
</dbReference>
<dbReference type="InterPro" id="IPR003607">
    <property type="entry name" value="HD/PDEase_dom"/>
</dbReference>
<dbReference type="AlphaFoldDB" id="A0A0M0KBL6"/>
<dbReference type="RefSeq" id="WP_166740088.1">
    <property type="nucleotide sequence ID" value="NZ_CP040441.1"/>
</dbReference>
<protein>
    <recommendedName>
        <fullName evidence="1">HD/PDEase domain-containing protein</fullName>
    </recommendedName>
</protein>
<evidence type="ECO:0000259" key="1">
    <source>
        <dbReference type="SMART" id="SM00471"/>
    </source>
</evidence>
<dbReference type="GeneID" id="87596217"/>
<evidence type="ECO:0000313" key="2">
    <source>
        <dbReference type="EMBL" id="KOO36184.1"/>
    </source>
</evidence>
<gene>
    <name evidence="2" type="ORF">AMD02_18495</name>
</gene>
<organism evidence="2">
    <name type="scientific">Halalkalibacterium halodurans</name>
    <name type="common">Bacillus halodurans</name>
    <dbReference type="NCBI Taxonomy" id="86665"/>
    <lineage>
        <taxon>Bacteria</taxon>
        <taxon>Bacillati</taxon>
        <taxon>Bacillota</taxon>
        <taxon>Bacilli</taxon>
        <taxon>Bacillales</taxon>
        <taxon>Bacillaceae</taxon>
        <taxon>Halalkalibacterium (ex Joshi et al. 2022)</taxon>
    </lineage>
</organism>
<dbReference type="CDD" id="cd00077">
    <property type="entry name" value="HDc"/>
    <property type="match status" value="1"/>
</dbReference>
<dbReference type="Pfam" id="PF01966">
    <property type="entry name" value="HD"/>
    <property type="match status" value="1"/>
</dbReference>
<dbReference type="GO" id="GO:0008832">
    <property type="term" value="F:dGTPase activity"/>
    <property type="evidence" value="ECO:0007669"/>
    <property type="project" value="TreeGrafter"/>
</dbReference>